<feature type="binding site" evidence="2">
    <location>
        <position position="186"/>
    </location>
    <ligand>
        <name>substrate</name>
    </ligand>
</feature>
<feature type="binding site" evidence="2">
    <location>
        <position position="205"/>
    </location>
    <ligand>
        <name>Mg(2+)</name>
        <dbReference type="ChEBI" id="CHEBI:18420"/>
    </ligand>
</feature>
<feature type="active site" description="Proton acceptor" evidence="2">
    <location>
        <position position="70"/>
    </location>
</feature>
<evidence type="ECO:0000256" key="1">
    <source>
        <dbReference type="ARBA" id="ARBA00022679"/>
    </source>
</evidence>
<dbReference type="FunFam" id="3.40.1180.10:FF:000001">
    <property type="entry name" value="(2E,6E)-farnesyl-diphosphate-specific ditrans,polycis-undecaprenyl-diphosphate synthase"/>
    <property type="match status" value="1"/>
</dbReference>
<dbReference type="InterPro" id="IPR001441">
    <property type="entry name" value="UPP_synth-like"/>
</dbReference>
<dbReference type="Pfam" id="PF01255">
    <property type="entry name" value="Prenyltransf"/>
    <property type="match status" value="1"/>
</dbReference>
<dbReference type="PANTHER" id="PTHR10291:SF0">
    <property type="entry name" value="DEHYDRODOLICHYL DIPHOSPHATE SYNTHASE 2"/>
    <property type="match status" value="1"/>
</dbReference>
<accession>A0A7Y0L4P6</accession>
<evidence type="ECO:0000313" key="3">
    <source>
        <dbReference type="EMBL" id="NMP21819.1"/>
    </source>
</evidence>
<keyword evidence="2" id="KW-0460">Magnesium</keyword>
<gene>
    <name evidence="3" type="ORF">HIJ39_05565</name>
</gene>
<dbReference type="GO" id="GO:0045547">
    <property type="term" value="F:ditrans,polycis-polyprenyl diphosphate synthase [(2E,6E)-farnesyl diphosphate specific] activity"/>
    <property type="evidence" value="ECO:0007669"/>
    <property type="project" value="TreeGrafter"/>
</dbReference>
<dbReference type="RefSeq" id="WP_169097572.1">
    <property type="nucleotide sequence ID" value="NZ_JABBVZ010000013.1"/>
</dbReference>
<feature type="binding site" evidence="2">
    <location>
        <begin position="67"/>
        <end position="69"/>
    </location>
    <ligand>
        <name>substrate</name>
    </ligand>
</feature>
<feature type="binding site" evidence="2">
    <location>
        <position position="71"/>
    </location>
    <ligand>
        <name>substrate</name>
    </ligand>
</feature>
<feature type="binding site" evidence="2">
    <location>
        <position position="73"/>
    </location>
    <ligand>
        <name>substrate</name>
    </ligand>
</feature>
<reference evidence="3 4" key="1">
    <citation type="submission" date="2020-04" db="EMBL/GenBank/DDBJ databases">
        <authorList>
            <person name="Zhang R."/>
            <person name="Schippers A."/>
        </authorList>
    </citation>
    <scope>NUCLEOTIDE SEQUENCE [LARGE SCALE GENOMIC DNA]</scope>
    <source>
        <strain evidence="3 4">DSM 109850</strain>
    </source>
</reference>
<dbReference type="NCBIfam" id="NF011405">
    <property type="entry name" value="PRK14830.1"/>
    <property type="match status" value="1"/>
</dbReference>
<dbReference type="EC" id="2.5.1.-" evidence="2"/>
<keyword evidence="1 2" id="KW-0808">Transferase</keyword>
<feature type="binding site" evidence="2">
    <location>
        <begin position="23"/>
        <end position="26"/>
    </location>
    <ligand>
        <name>substrate</name>
    </ligand>
</feature>
<dbReference type="InterPro" id="IPR018520">
    <property type="entry name" value="UPP_synth-like_CS"/>
</dbReference>
<feature type="binding site" evidence="2">
    <location>
        <position position="27"/>
    </location>
    <ligand>
        <name>substrate</name>
    </ligand>
</feature>
<comment type="caution">
    <text evidence="3">The sequence shown here is derived from an EMBL/GenBank/DDBJ whole genome shotgun (WGS) entry which is preliminary data.</text>
</comment>
<evidence type="ECO:0000313" key="4">
    <source>
        <dbReference type="Proteomes" id="UP000533476"/>
    </source>
</evidence>
<feature type="binding site" evidence="2">
    <location>
        <position position="39"/>
    </location>
    <ligand>
        <name>substrate</name>
    </ligand>
</feature>
<proteinExistence type="inferred from homology"/>
<dbReference type="Proteomes" id="UP000533476">
    <property type="component" value="Unassembled WGS sequence"/>
</dbReference>
<dbReference type="InterPro" id="IPR036424">
    <property type="entry name" value="UPP_synth-like_sf"/>
</dbReference>
<dbReference type="PANTHER" id="PTHR10291">
    <property type="entry name" value="DEHYDRODOLICHYL DIPHOSPHATE SYNTHASE FAMILY MEMBER"/>
    <property type="match status" value="1"/>
</dbReference>
<comment type="function">
    <text evidence="2">Catalyzes the condensation of isopentenyl diphosphate (IPP) with allylic pyrophosphates generating different type of terpenoids.</text>
</comment>
<dbReference type="HAMAP" id="MF_01139">
    <property type="entry name" value="ISPT"/>
    <property type="match status" value="1"/>
</dbReference>
<dbReference type="EMBL" id="JABBVZ010000013">
    <property type="protein sequence ID" value="NMP21819.1"/>
    <property type="molecule type" value="Genomic_DNA"/>
</dbReference>
<keyword evidence="2" id="KW-0479">Metal-binding</keyword>
<feature type="active site" evidence="2">
    <location>
        <position position="22"/>
    </location>
</feature>
<dbReference type="NCBIfam" id="TIGR00055">
    <property type="entry name" value="uppS"/>
    <property type="match status" value="1"/>
</dbReference>
<comment type="similarity">
    <text evidence="2">Belongs to the UPP synthase family.</text>
</comment>
<feature type="binding site" evidence="2">
    <location>
        <begin position="192"/>
        <end position="194"/>
    </location>
    <ligand>
        <name>substrate</name>
    </ligand>
</feature>
<dbReference type="GO" id="GO:0016094">
    <property type="term" value="P:polyprenol biosynthetic process"/>
    <property type="evidence" value="ECO:0007669"/>
    <property type="project" value="TreeGrafter"/>
</dbReference>
<dbReference type="GO" id="GO:0000287">
    <property type="term" value="F:magnesium ion binding"/>
    <property type="evidence" value="ECO:0007669"/>
    <property type="project" value="UniProtKB-UniRule"/>
</dbReference>
<dbReference type="SUPFAM" id="SSF64005">
    <property type="entry name" value="Undecaprenyl diphosphate synthase"/>
    <property type="match status" value="1"/>
</dbReference>
<feature type="binding site" evidence="2">
    <location>
        <position position="35"/>
    </location>
    <ligand>
        <name>substrate</name>
    </ligand>
</feature>
<comment type="cofactor">
    <cofactor evidence="2">
        <name>Mg(2+)</name>
        <dbReference type="ChEBI" id="CHEBI:18420"/>
    </cofactor>
    <text evidence="2">Binds 2 magnesium ions per subunit.</text>
</comment>
<keyword evidence="4" id="KW-1185">Reference proteome</keyword>
<dbReference type="AlphaFoldDB" id="A0A7Y0L4P6"/>
<dbReference type="CDD" id="cd00475">
    <property type="entry name" value="Cis_IPPS"/>
    <property type="match status" value="1"/>
</dbReference>
<feature type="binding site" evidence="2">
    <location>
        <position position="22"/>
    </location>
    <ligand>
        <name>Mg(2+)</name>
        <dbReference type="ChEBI" id="CHEBI:18420"/>
    </ligand>
</feature>
<evidence type="ECO:0000256" key="2">
    <source>
        <dbReference type="HAMAP-Rule" id="MF_01139"/>
    </source>
</evidence>
<protein>
    <recommendedName>
        <fullName evidence="2">Isoprenyl transferase</fullName>
        <ecNumber evidence="2">2.5.1.-</ecNumber>
    </recommendedName>
</protein>
<dbReference type="PROSITE" id="PS01066">
    <property type="entry name" value="UPP_SYNTHASE"/>
    <property type="match status" value="1"/>
</dbReference>
<dbReference type="Gene3D" id="3.40.1180.10">
    <property type="entry name" value="Decaprenyl diphosphate synthase-like"/>
    <property type="match status" value="1"/>
</dbReference>
<name>A0A7Y0L4P6_9FIRM</name>
<organism evidence="3 4">
    <name type="scientific">Sulfobacillus harzensis</name>
    <dbReference type="NCBI Taxonomy" id="2729629"/>
    <lineage>
        <taxon>Bacteria</taxon>
        <taxon>Bacillati</taxon>
        <taxon>Bacillota</taxon>
        <taxon>Clostridia</taxon>
        <taxon>Eubacteriales</taxon>
        <taxon>Clostridiales Family XVII. Incertae Sedis</taxon>
        <taxon>Sulfobacillus</taxon>
    </lineage>
</organism>
<sequence length="239" mass="27206">MPGPQTTQLTGRVPRHIAIIMDGNGRWATMRGMDRTIGHRQGVKALKPIVKEAVRLGVEVLTVYAFSTENWRRPSREIDVLMALLVEFLASETPELKDEGVRVRTIGDLSRLPEAARQSLAWAEAETAQETRMVLNLALNYGARDEILRAVNRWRKETPEGTELTEEGFSQYLDTQGLPDPDLLIRSSGEFRVSNFLLWQLAYAEIYISDKLWPDFGPEQLREAIRAYQTRHRRFGGLG</sequence>
<comment type="subunit">
    <text evidence="2">Homodimer.</text>
</comment>